<reference evidence="14" key="1">
    <citation type="journal article" date="2011" name="J. Bacteriol.">
        <title>Genome sequences of eight morphologically diverse alphaproteobacteria.</title>
        <authorList>
            <consortium name="US DOE Joint Genome Institute"/>
            <person name="Brown P.J."/>
            <person name="Kysela D.T."/>
            <person name="Buechlein A."/>
            <person name="Hemmerich C."/>
            <person name="Brun Y.V."/>
        </authorList>
    </citation>
    <scope>NUCLEOTIDE SEQUENCE [LARGE SCALE GENOMIC DNA]</scope>
    <source>
        <strain evidence="14">ATCC 51888 / DSM 1869 / NCIB 11706 / TK 0415</strain>
    </source>
</reference>
<comment type="similarity">
    <text evidence="1 9">Belongs to the peptidase S11 family.</text>
</comment>
<evidence type="ECO:0000256" key="8">
    <source>
        <dbReference type="PIRSR" id="PIRSR618044-2"/>
    </source>
</evidence>
<dbReference type="eggNOG" id="COG1686">
    <property type="taxonomic scope" value="Bacteria"/>
</dbReference>
<name>D8JSV0_HYPDA</name>
<dbReference type="Gene3D" id="3.30.70.1070">
    <property type="entry name" value="Sporulation related repeat"/>
    <property type="match status" value="1"/>
</dbReference>
<dbReference type="InterPro" id="IPR007730">
    <property type="entry name" value="SPOR-like_dom"/>
</dbReference>
<dbReference type="GO" id="GO:0006508">
    <property type="term" value="P:proteolysis"/>
    <property type="evidence" value="ECO:0007669"/>
    <property type="project" value="InterPro"/>
</dbReference>
<dbReference type="SUPFAM" id="SSF56601">
    <property type="entry name" value="beta-lactamase/transpeptidase-like"/>
    <property type="match status" value="1"/>
</dbReference>
<keyword evidence="14" id="KW-1185">Reference proteome</keyword>
<dbReference type="Pfam" id="PF05036">
    <property type="entry name" value="SPOR"/>
    <property type="match status" value="1"/>
</dbReference>
<dbReference type="KEGG" id="hdn:Hden_0614"/>
<keyword evidence="2 11" id="KW-0732">Signal</keyword>
<feature type="active site" evidence="7">
    <location>
        <position position="116"/>
    </location>
</feature>
<evidence type="ECO:0000313" key="13">
    <source>
        <dbReference type="EMBL" id="ADJ22435.1"/>
    </source>
</evidence>
<dbReference type="GO" id="GO:0008360">
    <property type="term" value="P:regulation of cell shape"/>
    <property type="evidence" value="ECO:0007669"/>
    <property type="project" value="UniProtKB-KW"/>
</dbReference>
<keyword evidence="13" id="KW-0645">Protease</keyword>
<feature type="region of interest" description="Disordered" evidence="10">
    <location>
        <begin position="439"/>
        <end position="468"/>
    </location>
</feature>
<feature type="region of interest" description="Disordered" evidence="10">
    <location>
        <begin position="276"/>
        <end position="386"/>
    </location>
</feature>
<evidence type="ECO:0000313" key="14">
    <source>
        <dbReference type="Proteomes" id="UP000002033"/>
    </source>
</evidence>
<keyword evidence="6" id="KW-0961">Cell wall biogenesis/degradation</keyword>
<dbReference type="PANTHER" id="PTHR21581:SF6">
    <property type="entry name" value="TRAFFICKING PROTEIN PARTICLE COMPLEX SUBUNIT 12"/>
    <property type="match status" value="1"/>
</dbReference>
<dbReference type="EC" id="3.4.16.4" evidence="13"/>
<evidence type="ECO:0000256" key="4">
    <source>
        <dbReference type="ARBA" id="ARBA00022960"/>
    </source>
</evidence>
<dbReference type="GO" id="GO:0071555">
    <property type="term" value="P:cell wall organization"/>
    <property type="evidence" value="ECO:0007669"/>
    <property type="project" value="UniProtKB-KW"/>
</dbReference>
<dbReference type="AlphaFoldDB" id="D8JSV0"/>
<organism evidence="13 14">
    <name type="scientific">Hyphomicrobium denitrificans (strain ATCC 51888 / DSM 1869 / NCIMB 11706 / TK 0415)</name>
    <dbReference type="NCBI Taxonomy" id="582899"/>
    <lineage>
        <taxon>Bacteria</taxon>
        <taxon>Pseudomonadati</taxon>
        <taxon>Pseudomonadota</taxon>
        <taxon>Alphaproteobacteria</taxon>
        <taxon>Hyphomicrobiales</taxon>
        <taxon>Hyphomicrobiaceae</taxon>
        <taxon>Hyphomicrobium</taxon>
    </lineage>
</organism>
<feature type="active site" description="Acyl-ester intermediate" evidence="7">
    <location>
        <position position="56"/>
    </location>
</feature>
<dbReference type="Gene3D" id="3.40.710.10">
    <property type="entry name" value="DD-peptidase/beta-lactamase superfamily"/>
    <property type="match status" value="1"/>
</dbReference>
<dbReference type="HOGENOM" id="CLU_027070_1_1_5"/>
<dbReference type="RefSeq" id="WP_013214652.1">
    <property type="nucleotide sequence ID" value="NC_014313.1"/>
</dbReference>
<dbReference type="InterPro" id="IPR001967">
    <property type="entry name" value="Peptidase_S11_N"/>
</dbReference>
<dbReference type="Proteomes" id="UP000002033">
    <property type="component" value="Chromosome"/>
</dbReference>
<feature type="compositionally biased region" description="Low complexity" evidence="10">
    <location>
        <begin position="332"/>
        <end position="347"/>
    </location>
</feature>
<keyword evidence="5" id="KW-0573">Peptidoglycan synthesis</keyword>
<gene>
    <name evidence="13" type="ordered locus">Hden_0614</name>
</gene>
<evidence type="ECO:0000256" key="5">
    <source>
        <dbReference type="ARBA" id="ARBA00022984"/>
    </source>
</evidence>
<feature type="domain" description="SPOR" evidence="12">
    <location>
        <begin position="499"/>
        <end position="583"/>
    </location>
</feature>
<dbReference type="InterPro" id="IPR018044">
    <property type="entry name" value="Peptidase_S11"/>
</dbReference>
<feature type="signal peptide" evidence="11">
    <location>
        <begin position="1"/>
        <end position="23"/>
    </location>
</feature>
<dbReference type="eggNOG" id="COG3266">
    <property type="taxonomic scope" value="Bacteria"/>
</dbReference>
<evidence type="ECO:0000256" key="6">
    <source>
        <dbReference type="ARBA" id="ARBA00023316"/>
    </source>
</evidence>
<dbReference type="OrthoDB" id="9795979at2"/>
<dbReference type="PANTHER" id="PTHR21581">
    <property type="entry name" value="D-ALANYL-D-ALANINE CARBOXYPEPTIDASE"/>
    <property type="match status" value="1"/>
</dbReference>
<keyword evidence="3 13" id="KW-0378">Hydrolase</keyword>
<evidence type="ECO:0000256" key="9">
    <source>
        <dbReference type="RuleBase" id="RU004016"/>
    </source>
</evidence>
<dbReference type="GO" id="GO:0009252">
    <property type="term" value="P:peptidoglycan biosynthetic process"/>
    <property type="evidence" value="ECO:0007669"/>
    <property type="project" value="UniProtKB-KW"/>
</dbReference>
<feature type="active site" description="Proton acceptor" evidence="7">
    <location>
        <position position="59"/>
    </location>
</feature>
<dbReference type="PROSITE" id="PS51724">
    <property type="entry name" value="SPOR"/>
    <property type="match status" value="1"/>
</dbReference>
<dbReference type="GO" id="GO:0009002">
    <property type="term" value="F:serine-type D-Ala-D-Ala carboxypeptidase activity"/>
    <property type="evidence" value="ECO:0007669"/>
    <property type="project" value="UniProtKB-EC"/>
</dbReference>
<feature type="binding site" evidence="8">
    <location>
        <position position="218"/>
    </location>
    <ligand>
        <name>substrate</name>
    </ligand>
</feature>
<keyword evidence="4" id="KW-0133">Cell shape</keyword>
<feature type="compositionally biased region" description="Low complexity" evidence="10">
    <location>
        <begin position="439"/>
        <end position="457"/>
    </location>
</feature>
<dbReference type="GO" id="GO:0042834">
    <property type="term" value="F:peptidoglycan binding"/>
    <property type="evidence" value="ECO:0007669"/>
    <property type="project" value="InterPro"/>
</dbReference>
<sequence precursor="true">MFRRAFAFALLCLAFSGAVPARAAAAPQKHAAFVLDVNSGAVLHNDDGDAIRHPASLTKMMTLYLTFELIESSRLKMSDMITISDRAANAAPSKLDLKPGAQISVADSIKAVVTKSANDIAVALAEKIGGTEANFVRLMNTRARDLGMTKTHFENPSGLPDDDHVSTAHDMAILALRLMDDFPAHYQVFSTRTFAYRGKSYRNHNTMLNTFQGVDGIKTGYTRASGFNLVTSVHRGGRHLVGVVFGGSTAAARNAEMRVLLTKAFTRASTAKTRKPMLVAKLKGAPKAAPRPSQRTPKPTNVAAAEPEPLSAKPAPRFAEAKSRETPIQIFKVKPVPLKAKPAAPAASETTDMQDTPQDSAPESRPDTGEPPETGVVKTASADHSDDAGFLAAAERLGQRAEMLGTSNAAARKPAPAAKPVARPAAKPVAFAASSMPVAETEPAPAPPQAAIGAAQPSEPRQRGLPPSTLNAQAWALTGRSQPPPAQPQYEQRQVTRVSAAAGAYEVQIGAYGSIAEAQRALNSVQDRAKKLLAGVPSVTHPATANGRQIFRARFAGFDAGRAASTCTELRRKGVDCFVMAGQ</sequence>
<dbReference type="InterPro" id="IPR036680">
    <property type="entry name" value="SPOR-like_sf"/>
</dbReference>
<evidence type="ECO:0000256" key="11">
    <source>
        <dbReference type="SAM" id="SignalP"/>
    </source>
</evidence>
<evidence type="ECO:0000259" key="12">
    <source>
        <dbReference type="PROSITE" id="PS51724"/>
    </source>
</evidence>
<accession>D8JSV0</accession>
<evidence type="ECO:0000256" key="7">
    <source>
        <dbReference type="PIRSR" id="PIRSR618044-1"/>
    </source>
</evidence>
<dbReference type="InterPro" id="IPR012338">
    <property type="entry name" value="Beta-lactam/transpept-like"/>
</dbReference>
<dbReference type="Pfam" id="PF00768">
    <property type="entry name" value="Peptidase_S11"/>
    <property type="match status" value="1"/>
</dbReference>
<dbReference type="EMBL" id="CP002083">
    <property type="protein sequence ID" value="ADJ22435.1"/>
    <property type="molecule type" value="Genomic_DNA"/>
</dbReference>
<dbReference type="PRINTS" id="PR00725">
    <property type="entry name" value="DADACBPTASE1"/>
</dbReference>
<feature type="compositionally biased region" description="Polar residues" evidence="10">
    <location>
        <begin position="348"/>
        <end position="361"/>
    </location>
</feature>
<evidence type="ECO:0000256" key="3">
    <source>
        <dbReference type="ARBA" id="ARBA00022801"/>
    </source>
</evidence>
<evidence type="ECO:0000256" key="10">
    <source>
        <dbReference type="SAM" id="MobiDB-lite"/>
    </source>
</evidence>
<proteinExistence type="inferred from homology"/>
<protein>
    <submittedName>
        <fullName evidence="13">Serine-type D-Ala-D-Ala carboxypeptidase</fullName>
        <ecNumber evidence="13">3.4.16.4</ecNumber>
    </submittedName>
</protein>
<evidence type="ECO:0000256" key="2">
    <source>
        <dbReference type="ARBA" id="ARBA00022729"/>
    </source>
</evidence>
<evidence type="ECO:0000256" key="1">
    <source>
        <dbReference type="ARBA" id="ARBA00007164"/>
    </source>
</evidence>
<feature type="chain" id="PRO_5003116316" evidence="11">
    <location>
        <begin position="24"/>
        <end position="583"/>
    </location>
</feature>
<keyword evidence="13" id="KW-0121">Carboxypeptidase</keyword>